<dbReference type="Proteomes" id="UP000193922">
    <property type="component" value="Unassembled WGS sequence"/>
</dbReference>
<gene>
    <name evidence="1" type="ORF">DL89DRAFT_268086</name>
</gene>
<sequence length="159" mass="17356">MPAVSPISLCRPFAPMNSLTSRCAHLSSSSADTPVGFICRTLSSSIRFSTVCSLPIERMASACVRNCVYVRYTGCAWAQATFCLTCSFVSRVFAVPRTMLFASGDRLAAAMDAIRPCTLVAGTSARDSRCIYVKLAGVLREFGKRNVRGEEQETDRFMI</sequence>
<dbReference type="RefSeq" id="XP_040742787.1">
    <property type="nucleotide sequence ID" value="XM_040887785.1"/>
</dbReference>
<dbReference type="AlphaFoldDB" id="A0A1Y1W6Q7"/>
<keyword evidence="2" id="KW-1185">Reference proteome</keyword>
<dbReference type="EMBL" id="MCFD01000008">
    <property type="protein sequence ID" value="ORX69055.1"/>
    <property type="molecule type" value="Genomic_DNA"/>
</dbReference>
<dbReference type="GeneID" id="63804433"/>
<evidence type="ECO:0000313" key="2">
    <source>
        <dbReference type="Proteomes" id="UP000193922"/>
    </source>
</evidence>
<name>A0A1Y1W6Q7_9FUNG</name>
<comment type="caution">
    <text evidence="1">The sequence shown here is derived from an EMBL/GenBank/DDBJ whole genome shotgun (WGS) entry which is preliminary data.</text>
</comment>
<reference evidence="1 2" key="1">
    <citation type="submission" date="2016-07" db="EMBL/GenBank/DDBJ databases">
        <title>Pervasive Adenine N6-methylation of Active Genes in Fungi.</title>
        <authorList>
            <consortium name="DOE Joint Genome Institute"/>
            <person name="Mondo S.J."/>
            <person name="Dannebaum R.O."/>
            <person name="Kuo R.C."/>
            <person name="Labutti K."/>
            <person name="Haridas S."/>
            <person name="Kuo A."/>
            <person name="Salamov A."/>
            <person name="Ahrendt S.R."/>
            <person name="Lipzen A."/>
            <person name="Sullivan W."/>
            <person name="Andreopoulos W.B."/>
            <person name="Clum A."/>
            <person name="Lindquist E."/>
            <person name="Daum C."/>
            <person name="Ramamoorthy G.K."/>
            <person name="Gryganskyi A."/>
            <person name="Culley D."/>
            <person name="Magnuson J.K."/>
            <person name="James T.Y."/>
            <person name="O'Malley M.A."/>
            <person name="Stajich J.E."/>
            <person name="Spatafora J.W."/>
            <person name="Visel A."/>
            <person name="Grigoriev I.V."/>
        </authorList>
    </citation>
    <scope>NUCLEOTIDE SEQUENCE [LARGE SCALE GENOMIC DNA]</scope>
    <source>
        <strain evidence="1 2">ATCC 12442</strain>
    </source>
</reference>
<proteinExistence type="predicted"/>
<accession>A0A1Y1W6Q7</accession>
<protein>
    <submittedName>
        <fullName evidence="1">Uncharacterized protein</fullName>
    </submittedName>
</protein>
<evidence type="ECO:0000313" key="1">
    <source>
        <dbReference type="EMBL" id="ORX69055.1"/>
    </source>
</evidence>
<organism evidence="1 2">
    <name type="scientific">Linderina pennispora</name>
    <dbReference type="NCBI Taxonomy" id="61395"/>
    <lineage>
        <taxon>Eukaryota</taxon>
        <taxon>Fungi</taxon>
        <taxon>Fungi incertae sedis</taxon>
        <taxon>Zoopagomycota</taxon>
        <taxon>Kickxellomycotina</taxon>
        <taxon>Kickxellomycetes</taxon>
        <taxon>Kickxellales</taxon>
        <taxon>Kickxellaceae</taxon>
        <taxon>Linderina</taxon>
    </lineage>
</organism>